<comment type="caution">
    <text evidence="6">The sequence shown here is derived from an EMBL/GenBank/DDBJ whole genome shotgun (WGS) entry which is preliminary data.</text>
</comment>
<dbReference type="InterPro" id="IPR001223">
    <property type="entry name" value="Glyco_hydro18_cat"/>
</dbReference>
<dbReference type="Pfam" id="PF01419">
    <property type="entry name" value="Jacalin"/>
    <property type="match status" value="1"/>
</dbReference>
<evidence type="ECO:0000313" key="6">
    <source>
        <dbReference type="EMBL" id="TDR81548.1"/>
    </source>
</evidence>
<evidence type="ECO:0000313" key="7">
    <source>
        <dbReference type="Proteomes" id="UP000295611"/>
    </source>
</evidence>
<dbReference type="PANTHER" id="PTHR46506">
    <property type="entry name" value="OS05G0143600 PROTEIN"/>
    <property type="match status" value="1"/>
</dbReference>
<sequence>MSTPNTPAKSVNAWIYLDEDEPAQTGYNSPDSCYQTLIRYDVYRATDMLNICFFNTVTLADGSYSIVIGNIDKQHPGGGTNADYLKWVVRDARKTNPEIKILATLGYGANELNGIFSGPQSSWPASTAAFGKNLLTYLQQHDLDGFDVDWEAELDSSLTRQQFGMLFTAIRHAFDTAKDRYYYLTLSPANFAPNLQYIDAEAVNGSCDFVNLQLYSGFINKREYLKIGINDKLLAYGAKFESIDGSDLAPYQCAQQAHDGMLSGGYNIVTQWRLNSGDYQFEQAQQMLLHQLVYAESIPSFDDAPIVGAAGNPPITQLTIRSGDVLDAIQATNTGSFSGISLPYQLPQHGGDGGRQSEIELASDDALVEVSGYTGTWYGWNVVVQLTVKTRKGLTFGPYGSMHGVTAKTAFAFTAPTGQSIVAFRGTSDVVPQANGKPSSVIASLNVTCA</sequence>
<dbReference type="Gene3D" id="3.20.20.80">
    <property type="entry name" value="Glycosidases"/>
    <property type="match status" value="1"/>
</dbReference>
<dbReference type="InterPro" id="IPR001229">
    <property type="entry name" value="Jacalin-like_lectin_dom"/>
</dbReference>
<organism evidence="6 7">
    <name type="scientific">Paludibacterium purpuratum</name>
    <dbReference type="NCBI Taxonomy" id="1144873"/>
    <lineage>
        <taxon>Bacteria</taxon>
        <taxon>Pseudomonadati</taxon>
        <taxon>Pseudomonadota</taxon>
        <taxon>Betaproteobacteria</taxon>
        <taxon>Neisseriales</taxon>
        <taxon>Chromobacteriaceae</taxon>
        <taxon>Paludibacterium</taxon>
    </lineage>
</organism>
<evidence type="ECO:0000256" key="3">
    <source>
        <dbReference type="RuleBase" id="RU000489"/>
    </source>
</evidence>
<accession>A0A4R7B9N5</accession>
<keyword evidence="6" id="KW-0430">Lectin</keyword>
<evidence type="ECO:0000256" key="1">
    <source>
        <dbReference type="ARBA" id="ARBA00022801"/>
    </source>
</evidence>
<feature type="domain" description="GH18" evidence="5">
    <location>
        <begin position="34"/>
        <end position="450"/>
    </location>
</feature>
<dbReference type="SUPFAM" id="SSF51445">
    <property type="entry name" value="(Trans)glycosidases"/>
    <property type="match status" value="1"/>
</dbReference>
<dbReference type="Proteomes" id="UP000295611">
    <property type="component" value="Unassembled WGS sequence"/>
</dbReference>
<dbReference type="GO" id="GO:0030246">
    <property type="term" value="F:carbohydrate binding"/>
    <property type="evidence" value="ECO:0007669"/>
    <property type="project" value="UniProtKB-KW"/>
</dbReference>
<protein>
    <submittedName>
        <fullName evidence="6">Jacalin-like lectin domain-containing protein</fullName>
    </submittedName>
</protein>
<dbReference type="RefSeq" id="WP_133678913.1">
    <property type="nucleotide sequence ID" value="NZ_SNZP01000003.1"/>
</dbReference>
<keyword evidence="7" id="KW-1185">Reference proteome</keyword>
<dbReference type="Gene3D" id="2.100.10.30">
    <property type="entry name" value="Jacalin-like lectin domain"/>
    <property type="match status" value="1"/>
</dbReference>
<keyword evidence="1 3" id="KW-0378">Hydrolase</keyword>
<dbReference type="PROSITE" id="PS51910">
    <property type="entry name" value="GH18_2"/>
    <property type="match status" value="1"/>
</dbReference>
<gene>
    <name evidence="6" type="ORF">DFP86_103201</name>
</gene>
<name>A0A4R7B9N5_9NEIS</name>
<dbReference type="EMBL" id="SNZP01000003">
    <property type="protein sequence ID" value="TDR81548.1"/>
    <property type="molecule type" value="Genomic_DNA"/>
</dbReference>
<keyword evidence="2 3" id="KW-0326">Glycosidase</keyword>
<dbReference type="OrthoDB" id="9155957at2"/>
<evidence type="ECO:0000259" key="5">
    <source>
        <dbReference type="PROSITE" id="PS51910"/>
    </source>
</evidence>
<comment type="similarity">
    <text evidence="4">Belongs to the glycosyl hydrolase 18 family.</text>
</comment>
<proteinExistence type="inferred from homology"/>
<dbReference type="InterPro" id="IPR017853">
    <property type="entry name" value="GH"/>
</dbReference>
<dbReference type="PROSITE" id="PS01095">
    <property type="entry name" value="GH18_1"/>
    <property type="match status" value="1"/>
</dbReference>
<dbReference type="Pfam" id="PF00704">
    <property type="entry name" value="Glyco_hydro_18"/>
    <property type="match status" value="1"/>
</dbReference>
<dbReference type="InterPro" id="IPR036404">
    <property type="entry name" value="Jacalin-like_lectin_dom_sf"/>
</dbReference>
<dbReference type="AlphaFoldDB" id="A0A4R7B9N5"/>
<evidence type="ECO:0000256" key="2">
    <source>
        <dbReference type="ARBA" id="ARBA00023295"/>
    </source>
</evidence>
<dbReference type="SUPFAM" id="SSF51101">
    <property type="entry name" value="Mannose-binding lectins"/>
    <property type="match status" value="1"/>
</dbReference>
<dbReference type="GO" id="GO:0005975">
    <property type="term" value="P:carbohydrate metabolic process"/>
    <property type="evidence" value="ECO:0007669"/>
    <property type="project" value="InterPro"/>
</dbReference>
<dbReference type="SMART" id="SM00915">
    <property type="entry name" value="Jacalin"/>
    <property type="match status" value="1"/>
</dbReference>
<reference evidence="6 7" key="1">
    <citation type="submission" date="2019-03" db="EMBL/GenBank/DDBJ databases">
        <title>Genomic Encyclopedia of Type Strains, Phase III (KMG-III): the genomes of soil and plant-associated and newly described type strains.</title>
        <authorList>
            <person name="Whitman W."/>
        </authorList>
    </citation>
    <scope>NUCLEOTIDE SEQUENCE [LARGE SCALE GENOMIC DNA]</scope>
    <source>
        <strain evidence="6 7">CECT 8976</strain>
    </source>
</reference>
<dbReference type="InterPro" id="IPR001579">
    <property type="entry name" value="Glyco_hydro_18_chit_AS"/>
</dbReference>
<evidence type="ECO:0000256" key="4">
    <source>
        <dbReference type="RuleBase" id="RU004453"/>
    </source>
</evidence>
<dbReference type="GO" id="GO:0004553">
    <property type="term" value="F:hydrolase activity, hydrolyzing O-glycosyl compounds"/>
    <property type="evidence" value="ECO:0007669"/>
    <property type="project" value="InterPro"/>
</dbReference>